<dbReference type="Gene3D" id="3.30.1330.90">
    <property type="entry name" value="D-3-phosphoglycerate dehydrogenase, domain 3"/>
    <property type="match status" value="1"/>
</dbReference>
<keyword evidence="5 11" id="KW-0004">4Fe-4S</keyword>
<gene>
    <name evidence="14" type="ORF">MTY_0443</name>
</gene>
<organism evidence="14">
    <name type="scientific">Moorella thermoacetica Y72</name>
    <dbReference type="NCBI Taxonomy" id="1325331"/>
    <lineage>
        <taxon>Bacteria</taxon>
        <taxon>Bacillati</taxon>
        <taxon>Bacillota</taxon>
        <taxon>Clostridia</taxon>
        <taxon>Neomoorellales</taxon>
        <taxon>Neomoorellaceae</taxon>
        <taxon>Neomoorella</taxon>
    </lineage>
</organism>
<dbReference type="PANTHER" id="PTHR30182:SF12">
    <property type="entry name" value="L-SERINE DEHYDRATASE, BETA CHAIN-RELATED"/>
    <property type="match status" value="1"/>
</dbReference>
<sequence length="218" mass="23024">MDAFQIIGPVMIGPSSSHTAGAVRIGRLARAILGEQPLRAEILLHGSFARTVRGHGTDRALVAGLLGFDVADERVREALELAPREGLEVTFGEKDLGDVHPNSVQLNLEGREGKVQVEASSLGGAQVVVNKIDAFEVEIYGDLPTLVAAYPDRPGVIAAVAALLAGVGVNIAGMRVSRREAGEQALMVVETDQAIPQGLVPAMRALPMMERVIQIDPV</sequence>
<dbReference type="GO" id="GO:0051539">
    <property type="term" value="F:4 iron, 4 sulfur cluster binding"/>
    <property type="evidence" value="ECO:0007669"/>
    <property type="project" value="UniProtKB-UniRule"/>
</dbReference>
<evidence type="ECO:0000256" key="8">
    <source>
        <dbReference type="ARBA" id="ARBA00023014"/>
    </source>
</evidence>
<dbReference type="Gene3D" id="3.30.70.260">
    <property type="match status" value="1"/>
</dbReference>
<reference evidence="14" key="1">
    <citation type="journal article" date="2014" name="Gene">
        <title>Genome-guided analysis of transformation efficiency and carbon dioxide assimilation by Moorella thermoacetica Y72.</title>
        <authorList>
            <person name="Tsukahara K."/>
            <person name="Kita A."/>
            <person name="Nakashimada Y."/>
            <person name="Hoshino T."/>
            <person name="Murakami K."/>
        </authorList>
    </citation>
    <scope>NUCLEOTIDE SEQUENCE [LARGE SCALE GENOMIC DNA]</scope>
    <source>
        <strain evidence="14">Y72</strain>
    </source>
</reference>
<evidence type="ECO:0000259" key="13">
    <source>
        <dbReference type="PROSITE" id="PS51671"/>
    </source>
</evidence>
<dbReference type="Pfam" id="PF01842">
    <property type="entry name" value="ACT"/>
    <property type="match status" value="1"/>
</dbReference>
<evidence type="ECO:0000256" key="10">
    <source>
        <dbReference type="ARBA" id="ARBA00049406"/>
    </source>
</evidence>
<evidence type="ECO:0000256" key="4">
    <source>
        <dbReference type="ARBA" id="ARBA00022432"/>
    </source>
</evidence>
<dbReference type="PANTHER" id="PTHR30182">
    <property type="entry name" value="L-SERINE DEHYDRATASE"/>
    <property type="match status" value="1"/>
</dbReference>
<evidence type="ECO:0000313" key="14">
    <source>
        <dbReference type="EMBL" id="GAF25114.1"/>
    </source>
</evidence>
<dbReference type="InterPro" id="IPR004643">
    <property type="entry name" value="Fe-S_L-Ser_bsu"/>
</dbReference>
<evidence type="ECO:0000256" key="1">
    <source>
        <dbReference type="ARBA" id="ARBA00001966"/>
    </source>
</evidence>
<dbReference type="RefSeq" id="WP_025773192.1">
    <property type="nucleotide sequence ID" value="NZ_DF238840.1"/>
</dbReference>
<dbReference type="InterPro" id="IPR029009">
    <property type="entry name" value="ASB_dom_sf"/>
</dbReference>
<keyword evidence="6 11" id="KW-0479">Metal-binding</keyword>
<comment type="catalytic activity">
    <reaction evidence="10 11 12">
        <text>L-serine = pyruvate + NH4(+)</text>
        <dbReference type="Rhea" id="RHEA:19169"/>
        <dbReference type="ChEBI" id="CHEBI:15361"/>
        <dbReference type="ChEBI" id="CHEBI:28938"/>
        <dbReference type="ChEBI" id="CHEBI:33384"/>
        <dbReference type="EC" id="4.3.1.17"/>
    </reaction>
</comment>
<name>A0A0S6U812_NEOTH</name>
<comment type="cofactor">
    <cofactor evidence="1 12">
        <name>[4Fe-4S] cluster</name>
        <dbReference type="ChEBI" id="CHEBI:49883"/>
    </cofactor>
</comment>
<protein>
    <recommendedName>
        <fullName evidence="11">L-serine deaminase</fullName>
    </recommendedName>
</protein>
<dbReference type="AlphaFoldDB" id="A0A0S6U812"/>
<dbReference type="UniPathway" id="UPA00138"/>
<dbReference type="GO" id="GO:0003941">
    <property type="term" value="F:L-serine ammonia-lyase activity"/>
    <property type="evidence" value="ECO:0007669"/>
    <property type="project" value="UniProtKB-UniRule"/>
</dbReference>
<dbReference type="EMBL" id="DF238840">
    <property type="protein sequence ID" value="GAF25114.1"/>
    <property type="molecule type" value="Genomic_DNA"/>
</dbReference>
<evidence type="ECO:0000256" key="9">
    <source>
        <dbReference type="ARBA" id="ARBA00023239"/>
    </source>
</evidence>
<comment type="pathway">
    <text evidence="2 11">Carbohydrate biosynthesis; gluconeogenesis.</text>
</comment>
<dbReference type="Proteomes" id="UP000063718">
    <property type="component" value="Unassembled WGS sequence"/>
</dbReference>
<keyword evidence="8 11" id="KW-0411">Iron-sulfur</keyword>
<dbReference type="SUPFAM" id="SSF55021">
    <property type="entry name" value="ACT-like"/>
    <property type="match status" value="1"/>
</dbReference>
<evidence type="ECO:0000256" key="5">
    <source>
        <dbReference type="ARBA" id="ARBA00022485"/>
    </source>
</evidence>
<evidence type="ECO:0000256" key="2">
    <source>
        <dbReference type="ARBA" id="ARBA00004742"/>
    </source>
</evidence>
<evidence type="ECO:0000256" key="6">
    <source>
        <dbReference type="ARBA" id="ARBA00022723"/>
    </source>
</evidence>
<evidence type="ECO:0000256" key="12">
    <source>
        <dbReference type="RuleBase" id="RU366059"/>
    </source>
</evidence>
<dbReference type="GO" id="GO:0046872">
    <property type="term" value="F:metal ion binding"/>
    <property type="evidence" value="ECO:0007669"/>
    <property type="project" value="UniProtKB-UniRule"/>
</dbReference>
<dbReference type="PIRSF" id="PIRSF036692">
    <property type="entry name" value="SDH_B"/>
    <property type="match status" value="1"/>
</dbReference>
<comment type="similarity">
    <text evidence="3 11 12">Belongs to the iron-sulfur dependent L-serine dehydratase family.</text>
</comment>
<dbReference type="InterPro" id="IPR051318">
    <property type="entry name" value="Fe-S_L-Ser"/>
</dbReference>
<proteinExistence type="inferred from homology"/>
<dbReference type="InterPro" id="IPR045865">
    <property type="entry name" value="ACT-like_dom_sf"/>
</dbReference>
<keyword evidence="7 11" id="KW-0408">Iron</keyword>
<evidence type="ECO:0000256" key="11">
    <source>
        <dbReference type="PIRNR" id="PIRNR036692"/>
    </source>
</evidence>
<keyword evidence="4 11" id="KW-0312">Gluconeogenesis</keyword>
<dbReference type="Pfam" id="PF03315">
    <property type="entry name" value="SDH_beta"/>
    <property type="match status" value="1"/>
</dbReference>
<keyword evidence="9 11" id="KW-0456">Lyase</keyword>
<accession>A0A0S6U812</accession>
<dbReference type="PROSITE" id="PS51671">
    <property type="entry name" value="ACT"/>
    <property type="match status" value="1"/>
</dbReference>
<dbReference type="NCBIfam" id="TIGR00719">
    <property type="entry name" value="sda_beta"/>
    <property type="match status" value="1"/>
</dbReference>
<dbReference type="GO" id="GO:0006094">
    <property type="term" value="P:gluconeogenesis"/>
    <property type="evidence" value="ECO:0007669"/>
    <property type="project" value="UniProtKB-UniRule"/>
</dbReference>
<dbReference type="InterPro" id="IPR002912">
    <property type="entry name" value="ACT_dom"/>
</dbReference>
<dbReference type="SUPFAM" id="SSF143548">
    <property type="entry name" value="Serine metabolism enzymes domain"/>
    <property type="match status" value="1"/>
</dbReference>
<dbReference type="InterPro" id="IPR005131">
    <property type="entry name" value="Ser_deHydtase_bsu"/>
</dbReference>
<feature type="domain" description="ACT" evidence="13">
    <location>
        <begin position="145"/>
        <end position="218"/>
    </location>
</feature>
<evidence type="ECO:0000256" key="3">
    <source>
        <dbReference type="ARBA" id="ARBA00008636"/>
    </source>
</evidence>
<evidence type="ECO:0000256" key="7">
    <source>
        <dbReference type="ARBA" id="ARBA00023004"/>
    </source>
</evidence>